<dbReference type="InterPro" id="IPR038225">
    <property type="entry name" value="TagF_sf"/>
</dbReference>
<dbReference type="InterPro" id="IPR017748">
    <property type="entry name" value="TagF"/>
</dbReference>
<name>A0ABP8HJS9_9BURK</name>
<reference evidence="2" key="1">
    <citation type="journal article" date="2019" name="Int. J. Syst. Evol. Microbiol.">
        <title>The Global Catalogue of Microorganisms (GCM) 10K type strain sequencing project: providing services to taxonomists for standard genome sequencing and annotation.</title>
        <authorList>
            <consortium name="The Broad Institute Genomics Platform"/>
            <consortium name="The Broad Institute Genome Sequencing Center for Infectious Disease"/>
            <person name="Wu L."/>
            <person name="Ma J."/>
        </authorList>
    </citation>
    <scope>NUCLEOTIDE SEQUENCE [LARGE SCALE GENOMIC DNA]</scope>
    <source>
        <strain evidence="2">JCM 17804</strain>
    </source>
</reference>
<dbReference type="NCBIfam" id="TIGR03373">
    <property type="entry name" value="VI_minor_4"/>
    <property type="match status" value="1"/>
</dbReference>
<protein>
    <recommendedName>
        <fullName evidence="3">Type VI secretion system-associated protein TagF</fullName>
    </recommendedName>
</protein>
<dbReference type="EMBL" id="BAABGJ010000016">
    <property type="protein sequence ID" value="GAA4340221.1"/>
    <property type="molecule type" value="Genomic_DNA"/>
</dbReference>
<evidence type="ECO:0000313" key="2">
    <source>
        <dbReference type="Proteomes" id="UP001500975"/>
    </source>
</evidence>
<comment type="caution">
    <text evidence="1">The sequence shown here is derived from an EMBL/GenBank/DDBJ whole genome shotgun (WGS) entry which is preliminary data.</text>
</comment>
<dbReference type="Gene3D" id="3.40.1730.10">
    <property type="entry name" value="pa0076 domain"/>
    <property type="match status" value="1"/>
</dbReference>
<organism evidence="1 2">
    <name type="scientific">Variovorax defluvii</name>
    <dbReference type="NCBI Taxonomy" id="913761"/>
    <lineage>
        <taxon>Bacteria</taxon>
        <taxon>Pseudomonadati</taxon>
        <taxon>Pseudomonadota</taxon>
        <taxon>Betaproteobacteria</taxon>
        <taxon>Burkholderiales</taxon>
        <taxon>Comamonadaceae</taxon>
        <taxon>Variovorax</taxon>
    </lineage>
</organism>
<evidence type="ECO:0000313" key="1">
    <source>
        <dbReference type="EMBL" id="GAA4340221.1"/>
    </source>
</evidence>
<dbReference type="RefSeq" id="WP_345537598.1">
    <property type="nucleotide sequence ID" value="NZ_BAABGJ010000016.1"/>
</dbReference>
<dbReference type="Pfam" id="PF09867">
    <property type="entry name" value="TagF_N"/>
    <property type="match status" value="1"/>
</dbReference>
<evidence type="ECO:0008006" key="3">
    <source>
        <dbReference type="Google" id="ProtNLM"/>
    </source>
</evidence>
<gene>
    <name evidence="1" type="ORF">GCM10023165_20040</name>
</gene>
<accession>A0ABP8HJS9</accession>
<dbReference type="Proteomes" id="UP001500975">
    <property type="component" value="Unassembled WGS sequence"/>
</dbReference>
<keyword evidence="2" id="KW-1185">Reference proteome</keyword>
<proteinExistence type="predicted"/>
<sequence length="203" mass="22309">MVKLPSRRVCWWGKLPSRGDFVGRGLPARWRSEWDGWLQRGLALAATRWDGPALRERLRAFAPWRYLVLSAPGETWSGIIVASHDRVGRAFPLTLAERLATPAPPHESAARLASLLDAAAHGPEALEAAIEALPPRTSPATDPSQAWPIEPASLWWPLTAPADAPARVAAWPPEPVLLPELLDLQPTEHPIASAEDFVTCKRR</sequence>